<keyword evidence="2" id="KW-1185">Reference proteome</keyword>
<proteinExistence type="predicted"/>
<sequence length="179" mass="21157">MVVDPTRDTSTSVTLIDHMYSTNPTSLIKVTVPSYAPGVDYPVSCTVNKFAKLIRDKSDSHFKIKYRNFRTFNDEMFLQELERGVQGMDAQTQFIENDKLEKQKIKWQKQIDDLKENHLQEKHDRKYNILIYGIDDSKKDENVYTITRKLFSEDMHIDNRKQTLYSSQMRIEILHMGKV</sequence>
<reference evidence="1 2" key="1">
    <citation type="submission" date="2020-06" db="EMBL/GenBank/DDBJ databases">
        <authorList>
            <person name="Li R."/>
            <person name="Bekaert M."/>
        </authorList>
    </citation>
    <scope>NUCLEOTIDE SEQUENCE [LARGE SCALE GENOMIC DNA]</scope>
    <source>
        <strain evidence="2">wild</strain>
    </source>
</reference>
<evidence type="ECO:0000313" key="1">
    <source>
        <dbReference type="EMBL" id="CAC5400764.1"/>
    </source>
</evidence>
<protein>
    <submittedName>
        <fullName evidence="1">Uncharacterized protein</fullName>
    </submittedName>
</protein>
<accession>A0A6J8D0S1</accession>
<evidence type="ECO:0000313" key="2">
    <source>
        <dbReference type="Proteomes" id="UP000507470"/>
    </source>
</evidence>
<dbReference type="AlphaFoldDB" id="A0A6J8D0S1"/>
<dbReference type="Proteomes" id="UP000507470">
    <property type="component" value="Unassembled WGS sequence"/>
</dbReference>
<dbReference type="EMBL" id="CACVKT020006305">
    <property type="protein sequence ID" value="CAC5400764.1"/>
    <property type="molecule type" value="Genomic_DNA"/>
</dbReference>
<gene>
    <name evidence="1" type="ORF">MCOR_34916</name>
</gene>
<name>A0A6J8D0S1_MYTCO</name>
<organism evidence="1 2">
    <name type="scientific">Mytilus coruscus</name>
    <name type="common">Sea mussel</name>
    <dbReference type="NCBI Taxonomy" id="42192"/>
    <lineage>
        <taxon>Eukaryota</taxon>
        <taxon>Metazoa</taxon>
        <taxon>Spiralia</taxon>
        <taxon>Lophotrochozoa</taxon>
        <taxon>Mollusca</taxon>
        <taxon>Bivalvia</taxon>
        <taxon>Autobranchia</taxon>
        <taxon>Pteriomorphia</taxon>
        <taxon>Mytilida</taxon>
        <taxon>Mytiloidea</taxon>
        <taxon>Mytilidae</taxon>
        <taxon>Mytilinae</taxon>
        <taxon>Mytilus</taxon>
    </lineage>
</organism>